<dbReference type="Pfam" id="PF00188">
    <property type="entry name" value="CAP"/>
    <property type="match status" value="1"/>
</dbReference>
<keyword evidence="2" id="KW-1133">Transmembrane helix</keyword>
<dbReference type="SMART" id="SM00198">
    <property type="entry name" value="SCP"/>
    <property type="match status" value="1"/>
</dbReference>
<reference evidence="5 6" key="1">
    <citation type="journal article" date="2024" name="G3 (Bethesda)">
        <title>Genome assembly of Hibiscus sabdariffa L. provides insights into metabolisms of medicinal natural products.</title>
        <authorList>
            <person name="Kim T."/>
        </authorList>
    </citation>
    <scope>NUCLEOTIDE SEQUENCE [LARGE SCALE GENOMIC DNA]</scope>
    <source>
        <strain evidence="5">TK-2024</strain>
        <tissue evidence="5">Old leaves</tissue>
    </source>
</reference>
<gene>
    <name evidence="5" type="ORF">V6N12_063224</name>
</gene>
<proteinExistence type="predicted"/>
<organism evidence="5 6">
    <name type="scientific">Hibiscus sabdariffa</name>
    <name type="common">roselle</name>
    <dbReference type="NCBI Taxonomy" id="183260"/>
    <lineage>
        <taxon>Eukaryota</taxon>
        <taxon>Viridiplantae</taxon>
        <taxon>Streptophyta</taxon>
        <taxon>Embryophyta</taxon>
        <taxon>Tracheophyta</taxon>
        <taxon>Spermatophyta</taxon>
        <taxon>Magnoliopsida</taxon>
        <taxon>eudicotyledons</taxon>
        <taxon>Gunneridae</taxon>
        <taxon>Pentapetalae</taxon>
        <taxon>rosids</taxon>
        <taxon>malvids</taxon>
        <taxon>Malvales</taxon>
        <taxon>Malvaceae</taxon>
        <taxon>Malvoideae</taxon>
        <taxon>Hibiscus</taxon>
    </lineage>
</organism>
<feature type="chain" id="PRO_5047168084" description="SCP domain-containing protein" evidence="3">
    <location>
        <begin position="25"/>
        <end position="377"/>
    </location>
</feature>
<dbReference type="InterPro" id="IPR001283">
    <property type="entry name" value="CRISP-related"/>
</dbReference>
<dbReference type="Proteomes" id="UP001472677">
    <property type="component" value="Unassembled WGS sequence"/>
</dbReference>
<dbReference type="EMBL" id="JBBPBM010000007">
    <property type="protein sequence ID" value="KAK8575553.1"/>
    <property type="molecule type" value="Genomic_DNA"/>
</dbReference>
<evidence type="ECO:0000313" key="6">
    <source>
        <dbReference type="Proteomes" id="UP001472677"/>
    </source>
</evidence>
<dbReference type="PANTHER" id="PTHR10334">
    <property type="entry name" value="CYSTEINE-RICH SECRETORY PROTEIN-RELATED"/>
    <property type="match status" value="1"/>
</dbReference>
<comment type="caution">
    <text evidence="5">The sequence shown here is derived from an EMBL/GenBank/DDBJ whole genome shotgun (WGS) entry which is preliminary data.</text>
</comment>
<keyword evidence="6" id="KW-1185">Reference proteome</keyword>
<evidence type="ECO:0000313" key="5">
    <source>
        <dbReference type="EMBL" id="KAK8575553.1"/>
    </source>
</evidence>
<dbReference type="SUPFAM" id="SSF55797">
    <property type="entry name" value="PR-1-like"/>
    <property type="match status" value="1"/>
</dbReference>
<dbReference type="InterPro" id="IPR035940">
    <property type="entry name" value="CAP_sf"/>
</dbReference>
<keyword evidence="3" id="KW-0732">Signal</keyword>
<name>A0ABR2FB64_9ROSI</name>
<feature type="signal peptide" evidence="3">
    <location>
        <begin position="1"/>
        <end position="24"/>
    </location>
</feature>
<dbReference type="PRINTS" id="PR00837">
    <property type="entry name" value="V5TPXLIKE"/>
</dbReference>
<keyword evidence="2" id="KW-0472">Membrane</keyword>
<keyword evidence="2" id="KW-0812">Transmembrane</keyword>
<feature type="transmembrane region" description="Helical" evidence="2">
    <location>
        <begin position="200"/>
        <end position="223"/>
    </location>
</feature>
<feature type="region of interest" description="Disordered" evidence="1">
    <location>
        <begin position="329"/>
        <end position="377"/>
    </location>
</feature>
<evidence type="ECO:0000256" key="1">
    <source>
        <dbReference type="SAM" id="MobiDB-lite"/>
    </source>
</evidence>
<feature type="domain" description="SCP" evidence="4">
    <location>
        <begin position="26"/>
        <end position="157"/>
    </location>
</feature>
<dbReference type="InterPro" id="IPR014044">
    <property type="entry name" value="CAP_dom"/>
</dbReference>
<dbReference type="CDD" id="cd05381">
    <property type="entry name" value="CAP_PR-1"/>
    <property type="match status" value="1"/>
</dbReference>
<sequence>MNMLHISLTHWIQALALLVLQVGCRDLAKELLDAHNAARKGVGVPPMSWDNMLANYALNYSQGQINNCIELEHPVVPSGLNLAWGNKNDFSATDAVRLWVAQKKYYNLESGFCARGRICRQVIWINSTQLGCAKVRCSNNSGTLIACYYNPAGNIPGKRPTEGIKSLVRTPPVAPVSPIASSPFTTVIWIHSTPKRSKSMAGLVIGLCIGLTFGLAIVITCFISRQKRKRAKESDDDPRVSDTLFNDEFGNVIGSRKFSLNELARATSDLLRTYQPWNQVRCQQQWVEITPLPLLVEWEKDTSDKTEGDLEESSAVNLEDKVLKLGRGDVENVPAMEPGEVPAAMGGGKATTKDNPFRQATTEGQGRRRGTRDRRAP</sequence>
<evidence type="ECO:0000256" key="2">
    <source>
        <dbReference type="SAM" id="Phobius"/>
    </source>
</evidence>
<accession>A0ABR2FB64</accession>
<feature type="compositionally biased region" description="Basic residues" evidence="1">
    <location>
        <begin position="367"/>
        <end position="377"/>
    </location>
</feature>
<dbReference type="Gene3D" id="3.40.33.10">
    <property type="entry name" value="CAP"/>
    <property type="match status" value="1"/>
</dbReference>
<evidence type="ECO:0000256" key="3">
    <source>
        <dbReference type="SAM" id="SignalP"/>
    </source>
</evidence>
<protein>
    <recommendedName>
        <fullName evidence="4">SCP domain-containing protein</fullName>
    </recommendedName>
</protein>
<evidence type="ECO:0000259" key="4">
    <source>
        <dbReference type="SMART" id="SM00198"/>
    </source>
</evidence>